<keyword evidence="3" id="KW-1185">Reference proteome</keyword>
<dbReference type="GO" id="GO:0042578">
    <property type="term" value="F:phosphoric ester hydrolase activity"/>
    <property type="evidence" value="ECO:0007669"/>
    <property type="project" value="TreeGrafter"/>
</dbReference>
<dbReference type="STRING" id="626937.HMPREF3293_02744"/>
<dbReference type="OrthoDB" id="9808747at2"/>
<dbReference type="InterPro" id="IPR050243">
    <property type="entry name" value="PHP_phosphatase"/>
</dbReference>
<feature type="domain" description="Polymerase/histidinol phosphatase N-terminal" evidence="1">
    <location>
        <begin position="10"/>
        <end position="87"/>
    </location>
</feature>
<protein>
    <submittedName>
        <fullName evidence="2">Histidinol phosphate phosphatase HisJ family protein</fullName>
    </submittedName>
</protein>
<dbReference type="InterPro" id="IPR016195">
    <property type="entry name" value="Pol/histidinol_Pase-like"/>
</dbReference>
<comment type="caution">
    <text evidence="2">The sequence shown here is derived from an EMBL/GenBank/DDBJ whole genome shotgun (WGS) entry which is preliminary data.</text>
</comment>
<dbReference type="PANTHER" id="PTHR36928">
    <property type="entry name" value="PHOSPHATASE YCDX-RELATED"/>
    <property type="match status" value="1"/>
</dbReference>
<dbReference type="Gene3D" id="3.20.20.140">
    <property type="entry name" value="Metal-dependent hydrolases"/>
    <property type="match status" value="1"/>
</dbReference>
<dbReference type="SUPFAM" id="SSF89550">
    <property type="entry name" value="PHP domain-like"/>
    <property type="match status" value="1"/>
</dbReference>
<dbReference type="InterPro" id="IPR004013">
    <property type="entry name" value="PHP_dom"/>
</dbReference>
<dbReference type="Pfam" id="PF02811">
    <property type="entry name" value="PHP"/>
    <property type="match status" value="1"/>
</dbReference>
<dbReference type="AlphaFoldDB" id="A0A136Q233"/>
<name>A0A136Q233_9FIRM</name>
<proteinExistence type="predicted"/>
<sequence length="239" mass="26747">MESFKVKIIADTHTHTVHSHGTGTVEDNVKAAIVLGLKRITISDHGPLHMCYNIKDVEAYLRDIERMREKYAGDIEVLAGVEMNLLSSEGDVDFPEQWKDRFDVFLMGYHKLVRYKTLADRMNMMFVRRSTEKAVERNTRAYMKALDRYPIDIIVHPGYGLPVDLSQLAEYAAKKGVVMEINAKHPEFTPEELSACGETGVKFSIGSDAHSPGRVGDFLPALHKAQAAGITAEQIVNAE</sequence>
<dbReference type="InterPro" id="IPR003141">
    <property type="entry name" value="Pol/His_phosphatase_N"/>
</dbReference>
<evidence type="ECO:0000259" key="1">
    <source>
        <dbReference type="SMART" id="SM00481"/>
    </source>
</evidence>
<gene>
    <name evidence="2" type="ORF">HMPREF3293_02744</name>
</gene>
<dbReference type="GO" id="GO:0005829">
    <property type="term" value="C:cytosol"/>
    <property type="evidence" value="ECO:0007669"/>
    <property type="project" value="TreeGrafter"/>
</dbReference>
<dbReference type="SMART" id="SM00481">
    <property type="entry name" value="POLIIIAc"/>
    <property type="match status" value="1"/>
</dbReference>
<evidence type="ECO:0000313" key="2">
    <source>
        <dbReference type="EMBL" id="KXK64664.1"/>
    </source>
</evidence>
<organism evidence="2 3">
    <name type="scientific">Christensenella minuta</name>
    <dbReference type="NCBI Taxonomy" id="626937"/>
    <lineage>
        <taxon>Bacteria</taxon>
        <taxon>Bacillati</taxon>
        <taxon>Bacillota</taxon>
        <taxon>Clostridia</taxon>
        <taxon>Christensenellales</taxon>
        <taxon>Christensenellaceae</taxon>
        <taxon>Christensenella</taxon>
    </lineage>
</organism>
<dbReference type="PANTHER" id="PTHR36928:SF1">
    <property type="entry name" value="PHOSPHATASE YCDX-RELATED"/>
    <property type="match status" value="1"/>
</dbReference>
<dbReference type="KEGG" id="cmiu:B1H56_07955"/>
<dbReference type="EMBL" id="LSZW01000064">
    <property type="protein sequence ID" value="KXK64664.1"/>
    <property type="molecule type" value="Genomic_DNA"/>
</dbReference>
<reference evidence="2 3" key="1">
    <citation type="submission" date="2016-02" db="EMBL/GenBank/DDBJ databases">
        <authorList>
            <person name="Wen L."/>
            <person name="He K."/>
            <person name="Yang H."/>
        </authorList>
    </citation>
    <scope>NUCLEOTIDE SEQUENCE [LARGE SCALE GENOMIC DNA]</scope>
    <source>
        <strain evidence="2 3">DSM 22607</strain>
    </source>
</reference>
<dbReference type="GO" id="GO:0008270">
    <property type="term" value="F:zinc ion binding"/>
    <property type="evidence" value="ECO:0007669"/>
    <property type="project" value="TreeGrafter"/>
</dbReference>
<evidence type="ECO:0000313" key="3">
    <source>
        <dbReference type="Proteomes" id="UP000070366"/>
    </source>
</evidence>
<dbReference type="Proteomes" id="UP000070366">
    <property type="component" value="Unassembled WGS sequence"/>
</dbReference>
<accession>A0A136Q233</accession>